<evidence type="ECO:0000259" key="11">
    <source>
        <dbReference type="PROSITE" id="PS51210"/>
    </source>
</evidence>
<evidence type="ECO:0000256" key="3">
    <source>
        <dbReference type="ARBA" id="ARBA00022729"/>
    </source>
</evidence>
<dbReference type="EC" id="3.1.1.5" evidence="2 10"/>
<dbReference type="InterPro" id="IPR016035">
    <property type="entry name" value="Acyl_Trfase/lysoPLipase"/>
</dbReference>
<organism evidence="12 13">
    <name type="scientific">Exophiala dermatitidis</name>
    <name type="common">Black yeast-like fungus</name>
    <name type="synonym">Wangiella dermatitidis</name>
    <dbReference type="NCBI Taxonomy" id="5970"/>
    <lineage>
        <taxon>Eukaryota</taxon>
        <taxon>Fungi</taxon>
        <taxon>Dikarya</taxon>
        <taxon>Ascomycota</taxon>
        <taxon>Pezizomycotina</taxon>
        <taxon>Eurotiomycetes</taxon>
        <taxon>Chaetothyriomycetidae</taxon>
        <taxon>Chaetothyriales</taxon>
        <taxon>Herpotrichiellaceae</taxon>
        <taxon>Exophiala</taxon>
    </lineage>
</organism>
<keyword evidence="4 9" id="KW-0378">Hydrolase</keyword>
<proteinExistence type="inferred from homology"/>
<gene>
    <name evidence="12" type="ORF">HRR80_004509</name>
</gene>
<evidence type="ECO:0000256" key="9">
    <source>
        <dbReference type="PROSITE-ProRule" id="PRU00555"/>
    </source>
</evidence>
<dbReference type="Gene3D" id="3.40.1090.10">
    <property type="entry name" value="Cytosolic phospholipase A2 catalytic domain"/>
    <property type="match status" value="1"/>
</dbReference>
<keyword evidence="3 10" id="KW-0732">Signal</keyword>
<dbReference type="PANTHER" id="PTHR10728:SF33">
    <property type="entry name" value="LYSOPHOSPHOLIPASE 1-RELATED"/>
    <property type="match status" value="1"/>
</dbReference>
<feature type="chain" id="PRO_5042670992" description="Lysophospholipase" evidence="10">
    <location>
        <begin position="24"/>
        <end position="637"/>
    </location>
</feature>
<keyword evidence="6 9" id="KW-0443">Lipid metabolism</keyword>
<protein>
    <recommendedName>
        <fullName evidence="2 10">Lysophospholipase</fullName>
        <ecNumber evidence="2 10">3.1.1.5</ecNumber>
    </recommendedName>
</protein>
<accession>A0AAN6IYQ9</accession>
<dbReference type="Pfam" id="PF01735">
    <property type="entry name" value="PLA2_B"/>
    <property type="match status" value="1"/>
</dbReference>
<evidence type="ECO:0000256" key="7">
    <source>
        <dbReference type="ARBA" id="ARBA00023180"/>
    </source>
</evidence>
<evidence type="ECO:0000256" key="2">
    <source>
        <dbReference type="ARBA" id="ARBA00013274"/>
    </source>
</evidence>
<dbReference type="InterPro" id="IPR002642">
    <property type="entry name" value="LysoPLipase_cat_dom"/>
</dbReference>
<comment type="similarity">
    <text evidence="1 10">Belongs to the lysophospholipase family.</text>
</comment>
<sequence>MEIKMHAFHTCFLILGIIYNSLAYDLTSYAPVRTSCPNRRQWVRPAQGLSSEEAAWVQGRKPVVLDAFSAYLKRLNITDLDVSGLVNAMKKDNNSGVPIISMAISGGGWGSAMTGIGILRAFDARFADAINEQTGGLLQSMTYIAGLSGGSWPVMSLSTYNFPSINDLVANWHTDIDRSTANNRVYAANTTSLFMDVAAKYEAGFNVSVPDYLGRSFSYEVLPPPNGGLNITLSSITNLSNFKNHSMPMPLFQANRLTDDDIEFFGIKVPYGNSSIIEMNPFEFGAWQGSAGSATGFMPTEYLGTALQNGSLSNSSECVVGYDRASFMMGVAASAFNFWYIEARSNGTLASFSKRAVQLADPAKHQNGKRTAISPAEVVDELLDSYQEYLNLSTTESMYPSVPNPFAGMQESNGPEPSSLQLADGSEAGQSIPYYGLIQPSRQSDFIISWDSDSDQPPFSWNNGTNIYNTYLQARRNGLPFPEVPPPSTFIKRNYTSKPVFFGCDTQYTTTHNTSSPIVLYLTNTPYSAYTNYTWYQDTFTPVQMHEILVNSFDIATQGNGTLDAEWAQCIGCAAIDRSIARLGIQRVDQCEKCLRQYCWDGTYENEADIPLVDLPLKLYPNVTYAEWNATHGWDEN</sequence>
<feature type="signal peptide" evidence="10">
    <location>
        <begin position="1"/>
        <end position="23"/>
    </location>
</feature>
<dbReference type="SMART" id="SM00022">
    <property type="entry name" value="PLAc"/>
    <property type="match status" value="1"/>
</dbReference>
<dbReference type="PROSITE" id="PS51210">
    <property type="entry name" value="PLA2C"/>
    <property type="match status" value="1"/>
</dbReference>
<evidence type="ECO:0000256" key="5">
    <source>
        <dbReference type="ARBA" id="ARBA00022963"/>
    </source>
</evidence>
<evidence type="ECO:0000313" key="12">
    <source>
        <dbReference type="EMBL" id="KAJ8991891.1"/>
    </source>
</evidence>
<evidence type="ECO:0000256" key="4">
    <source>
        <dbReference type="ARBA" id="ARBA00022801"/>
    </source>
</evidence>
<dbReference type="GO" id="GO:0005829">
    <property type="term" value="C:cytosol"/>
    <property type="evidence" value="ECO:0007669"/>
    <property type="project" value="TreeGrafter"/>
</dbReference>
<dbReference type="PANTHER" id="PTHR10728">
    <property type="entry name" value="CYTOSOLIC PHOSPHOLIPASE A2"/>
    <property type="match status" value="1"/>
</dbReference>
<evidence type="ECO:0000256" key="6">
    <source>
        <dbReference type="ARBA" id="ARBA00023098"/>
    </source>
</evidence>
<keyword evidence="7" id="KW-0325">Glycoprotein</keyword>
<keyword evidence="5 9" id="KW-0442">Lipid degradation</keyword>
<name>A0AAN6IYQ9_EXODE</name>
<evidence type="ECO:0000313" key="13">
    <source>
        <dbReference type="Proteomes" id="UP001161757"/>
    </source>
</evidence>
<dbReference type="Proteomes" id="UP001161757">
    <property type="component" value="Unassembled WGS sequence"/>
</dbReference>
<evidence type="ECO:0000256" key="10">
    <source>
        <dbReference type="RuleBase" id="RU362103"/>
    </source>
</evidence>
<feature type="domain" description="PLA2c" evidence="11">
    <location>
        <begin position="35"/>
        <end position="605"/>
    </location>
</feature>
<evidence type="ECO:0000256" key="1">
    <source>
        <dbReference type="ARBA" id="ARBA00008780"/>
    </source>
</evidence>
<dbReference type="GO" id="GO:0004623">
    <property type="term" value="F:phospholipase A2 activity"/>
    <property type="evidence" value="ECO:0007669"/>
    <property type="project" value="TreeGrafter"/>
</dbReference>
<comment type="caution">
    <text evidence="12">The sequence shown here is derived from an EMBL/GenBank/DDBJ whole genome shotgun (WGS) entry which is preliminary data.</text>
</comment>
<comment type="catalytic activity">
    <reaction evidence="8 10">
        <text>a 1-acyl-sn-glycero-3-phosphocholine + H2O = sn-glycerol 3-phosphocholine + a fatty acid + H(+)</text>
        <dbReference type="Rhea" id="RHEA:15177"/>
        <dbReference type="ChEBI" id="CHEBI:15377"/>
        <dbReference type="ChEBI" id="CHEBI:15378"/>
        <dbReference type="ChEBI" id="CHEBI:16870"/>
        <dbReference type="ChEBI" id="CHEBI:28868"/>
        <dbReference type="ChEBI" id="CHEBI:58168"/>
        <dbReference type="EC" id="3.1.1.5"/>
    </reaction>
</comment>
<dbReference type="SUPFAM" id="SSF52151">
    <property type="entry name" value="FabD/lysophospholipase-like"/>
    <property type="match status" value="1"/>
</dbReference>
<reference evidence="12" key="1">
    <citation type="submission" date="2023-01" db="EMBL/GenBank/DDBJ databases">
        <title>Exophiala dermititidis isolated from Cystic Fibrosis Patient.</title>
        <authorList>
            <person name="Kurbessoian T."/>
            <person name="Crocker A."/>
            <person name="Murante D."/>
            <person name="Hogan D.A."/>
            <person name="Stajich J.E."/>
        </authorList>
    </citation>
    <scope>NUCLEOTIDE SEQUENCE</scope>
    <source>
        <strain evidence="12">Ex8</strain>
    </source>
</reference>
<dbReference type="GO" id="GO:0004622">
    <property type="term" value="F:phosphatidylcholine lysophospholipase activity"/>
    <property type="evidence" value="ECO:0007669"/>
    <property type="project" value="UniProtKB-EC"/>
</dbReference>
<dbReference type="GO" id="GO:0046475">
    <property type="term" value="P:glycerophospholipid catabolic process"/>
    <property type="evidence" value="ECO:0007669"/>
    <property type="project" value="TreeGrafter"/>
</dbReference>
<dbReference type="EMBL" id="JAJGCB010000007">
    <property type="protein sequence ID" value="KAJ8991891.1"/>
    <property type="molecule type" value="Genomic_DNA"/>
</dbReference>
<dbReference type="AlphaFoldDB" id="A0AAN6IYQ9"/>
<evidence type="ECO:0000256" key="8">
    <source>
        <dbReference type="ARBA" id="ARBA00049531"/>
    </source>
</evidence>